<dbReference type="AlphaFoldDB" id="A0A0A9EZJ9"/>
<name>A0A0A9EZJ9_ARUDO</name>
<accession>A0A0A9EZJ9</accession>
<evidence type="ECO:0000313" key="1">
    <source>
        <dbReference type="EMBL" id="JAE06170.1"/>
    </source>
</evidence>
<reference evidence="1" key="2">
    <citation type="journal article" date="2015" name="Data Brief">
        <title>Shoot transcriptome of the giant reed, Arundo donax.</title>
        <authorList>
            <person name="Barrero R.A."/>
            <person name="Guerrero F.D."/>
            <person name="Moolhuijzen P."/>
            <person name="Goolsby J.A."/>
            <person name="Tidwell J."/>
            <person name="Bellgard S.E."/>
            <person name="Bellgard M.I."/>
        </authorList>
    </citation>
    <scope>NUCLEOTIDE SEQUENCE</scope>
    <source>
        <tissue evidence="1">Shoot tissue taken approximately 20 cm above the soil surface</tissue>
    </source>
</reference>
<dbReference type="EMBL" id="GBRH01191726">
    <property type="protein sequence ID" value="JAE06170.1"/>
    <property type="molecule type" value="Transcribed_RNA"/>
</dbReference>
<reference evidence="1" key="1">
    <citation type="submission" date="2014-09" db="EMBL/GenBank/DDBJ databases">
        <authorList>
            <person name="Magalhaes I.L.F."/>
            <person name="Oliveira U."/>
            <person name="Santos F.R."/>
            <person name="Vidigal T.H.D.A."/>
            <person name="Brescovit A.D."/>
            <person name="Santos A.J."/>
        </authorList>
    </citation>
    <scope>NUCLEOTIDE SEQUENCE</scope>
    <source>
        <tissue evidence="1">Shoot tissue taken approximately 20 cm above the soil surface</tissue>
    </source>
</reference>
<organism evidence="1">
    <name type="scientific">Arundo donax</name>
    <name type="common">Giant reed</name>
    <name type="synonym">Donax arundinaceus</name>
    <dbReference type="NCBI Taxonomy" id="35708"/>
    <lineage>
        <taxon>Eukaryota</taxon>
        <taxon>Viridiplantae</taxon>
        <taxon>Streptophyta</taxon>
        <taxon>Embryophyta</taxon>
        <taxon>Tracheophyta</taxon>
        <taxon>Spermatophyta</taxon>
        <taxon>Magnoliopsida</taxon>
        <taxon>Liliopsida</taxon>
        <taxon>Poales</taxon>
        <taxon>Poaceae</taxon>
        <taxon>PACMAD clade</taxon>
        <taxon>Arundinoideae</taxon>
        <taxon>Arundineae</taxon>
        <taxon>Arundo</taxon>
    </lineage>
</organism>
<sequence>MGAWQISKACVDTSLLWQYLGTPGSFCLDPWLPPTKREELFVTTNSLFHGFSVPPASILASPGTNVIREPLVRTTGLLLEPFH</sequence>
<protein>
    <submittedName>
        <fullName evidence="1">Uncharacterized protein</fullName>
    </submittedName>
</protein>
<proteinExistence type="predicted"/>